<keyword evidence="2" id="KW-0328">Glycosyltransferase</keyword>
<dbReference type="Gene3D" id="3.40.50.2000">
    <property type="entry name" value="Glycogen Phosphorylase B"/>
    <property type="match status" value="1"/>
</dbReference>
<protein>
    <submittedName>
        <fullName evidence="2">Glycosyltransferase</fullName>
        <ecNumber evidence="2">2.4.-.-</ecNumber>
    </submittedName>
</protein>
<dbReference type="SUPFAM" id="SSF53756">
    <property type="entry name" value="UDP-Glycosyltransferase/glycogen phosphorylase"/>
    <property type="match status" value="1"/>
</dbReference>
<dbReference type="GO" id="GO:0016757">
    <property type="term" value="F:glycosyltransferase activity"/>
    <property type="evidence" value="ECO:0007669"/>
    <property type="project" value="UniProtKB-KW"/>
</dbReference>
<dbReference type="Pfam" id="PF13524">
    <property type="entry name" value="Glyco_trans_1_2"/>
    <property type="match status" value="1"/>
</dbReference>
<dbReference type="EMBL" id="CP095053">
    <property type="protein sequence ID" value="UOR05913.1"/>
    <property type="molecule type" value="Genomic_DNA"/>
</dbReference>
<gene>
    <name evidence="2" type="ORF">MUN82_02150</name>
</gene>
<dbReference type="Proteomes" id="UP000829925">
    <property type="component" value="Chromosome"/>
</dbReference>
<dbReference type="RefSeq" id="WP_245094575.1">
    <property type="nucleotide sequence ID" value="NZ_CP095053.1"/>
</dbReference>
<evidence type="ECO:0000259" key="1">
    <source>
        <dbReference type="Pfam" id="PF13524"/>
    </source>
</evidence>
<dbReference type="EC" id="2.4.-.-" evidence="2"/>
<sequence length="329" mass="38957">MRFLLSIPGYTRTIPMGRFVEKALQELGHEVVVFNYERNSQLERAREKMGFKRFLKYKNRQLLELVEATKPDVFFTLYGKNHDADTVRELKRRGLPTICWWLDDPISLAHKYIEPSLYDFFFSNSRGTAAVYRHYEVKEPHYLPVGIDPAIHRPVEGAEQLYDIVFAGDWHPTRERVLLELTRHHRLTIIGPWKRRIPEDSPLRPFFLQVGYFTPTEMALLFNQARIVLNVHQWYQRWSYGINPRLFEASGCRAFQISDAKEEIPALYTPNEEIVLYEDARQLSELCTHYLARPEERARIAEQAYARTLREHTYQHRMQELLRVCGLDG</sequence>
<organism evidence="2 3">
    <name type="scientific">Hymenobacter aerilatus</name>
    <dbReference type="NCBI Taxonomy" id="2932251"/>
    <lineage>
        <taxon>Bacteria</taxon>
        <taxon>Pseudomonadati</taxon>
        <taxon>Bacteroidota</taxon>
        <taxon>Cytophagia</taxon>
        <taxon>Cytophagales</taxon>
        <taxon>Hymenobacteraceae</taxon>
        <taxon>Hymenobacter</taxon>
    </lineage>
</organism>
<feature type="domain" description="Spore protein YkvP/CgeB glycosyl transferase-like" evidence="1">
    <location>
        <begin position="178"/>
        <end position="322"/>
    </location>
</feature>
<proteinExistence type="predicted"/>
<reference evidence="2 3" key="1">
    <citation type="submission" date="2022-04" db="EMBL/GenBank/DDBJ databases">
        <title>Hymenobacter sp. isolated from the air.</title>
        <authorList>
            <person name="Won M."/>
            <person name="Lee C.-M."/>
            <person name="Woen H.-Y."/>
            <person name="Kwon S.-W."/>
        </authorList>
    </citation>
    <scope>NUCLEOTIDE SEQUENCE [LARGE SCALE GENOMIC DNA]</scope>
    <source>
        <strain evidence="3">5413 J-13</strain>
    </source>
</reference>
<dbReference type="AlphaFoldDB" id="A0A8T9SYV6"/>
<name>A0A8T9SYV6_9BACT</name>
<dbReference type="KEGG" id="haei:MUN82_02150"/>
<dbReference type="InterPro" id="IPR055259">
    <property type="entry name" value="YkvP/CgeB_Glyco_trans-like"/>
</dbReference>
<keyword evidence="3" id="KW-1185">Reference proteome</keyword>
<evidence type="ECO:0000313" key="3">
    <source>
        <dbReference type="Proteomes" id="UP000829925"/>
    </source>
</evidence>
<accession>A0A8T9SYV6</accession>
<keyword evidence="2" id="KW-0808">Transferase</keyword>
<evidence type="ECO:0000313" key="2">
    <source>
        <dbReference type="EMBL" id="UOR05913.1"/>
    </source>
</evidence>